<dbReference type="OrthoDB" id="4554725at2"/>
<name>A0A1H2UF19_9PSEU</name>
<evidence type="ECO:0000313" key="1">
    <source>
        <dbReference type="EMBL" id="SDW54783.1"/>
    </source>
</evidence>
<dbReference type="Proteomes" id="UP000199515">
    <property type="component" value="Unassembled WGS sequence"/>
</dbReference>
<dbReference type="EMBL" id="FNON01000001">
    <property type="protein sequence ID" value="SDW54783.1"/>
    <property type="molecule type" value="Genomic_DNA"/>
</dbReference>
<protein>
    <submittedName>
        <fullName evidence="1">Uncharacterized protein</fullName>
    </submittedName>
</protein>
<gene>
    <name evidence="1" type="ORF">SAMN05421504_101870</name>
</gene>
<organism evidence="1 2">
    <name type="scientific">Amycolatopsis xylanica</name>
    <dbReference type="NCBI Taxonomy" id="589385"/>
    <lineage>
        <taxon>Bacteria</taxon>
        <taxon>Bacillati</taxon>
        <taxon>Actinomycetota</taxon>
        <taxon>Actinomycetes</taxon>
        <taxon>Pseudonocardiales</taxon>
        <taxon>Pseudonocardiaceae</taxon>
        <taxon>Amycolatopsis</taxon>
    </lineage>
</organism>
<keyword evidence="2" id="KW-1185">Reference proteome</keyword>
<dbReference type="RefSeq" id="WP_091286798.1">
    <property type="nucleotide sequence ID" value="NZ_FNON01000001.1"/>
</dbReference>
<accession>A0A1H2UF19</accession>
<proteinExistence type="predicted"/>
<sequence length="319" mass="35307">MDENTFVIPEQWWPHIHQRRGGRLREVKPIDTEAEKFFQAELERVLPSWPSSVDDPALLAEARAYADGEANPFGAALGACLVLRAYSYDEREKLDILADAWTTRHGLAFAARAAVELGRVDLKPKDVGSDKWVLGITKPDEAFYLWPGHVLTRARELLAAASDDEYAEAVAAIEDQRADLLTRSIAAYLAPDREDWVDELCALAVKRGGPKTDWTMLLCSIGTAEQFEALAAVGRVREYVDYLNVLYTVADGVGPAIAPTLARLLDRKPNNKTMLDMLARFPTDEAFDLLLARSGTKRAPAAIEAATARFPERAAARRS</sequence>
<evidence type="ECO:0000313" key="2">
    <source>
        <dbReference type="Proteomes" id="UP000199515"/>
    </source>
</evidence>
<dbReference type="AlphaFoldDB" id="A0A1H2UF19"/>
<reference evidence="1 2" key="1">
    <citation type="submission" date="2016-10" db="EMBL/GenBank/DDBJ databases">
        <authorList>
            <person name="de Groot N.N."/>
        </authorList>
    </citation>
    <scope>NUCLEOTIDE SEQUENCE [LARGE SCALE GENOMIC DNA]</scope>
    <source>
        <strain evidence="1 2">CPCC 202699</strain>
    </source>
</reference>
<dbReference type="STRING" id="589385.SAMN05421504_101870"/>